<dbReference type="Gene3D" id="3.40.50.2300">
    <property type="match status" value="1"/>
</dbReference>
<keyword evidence="3" id="KW-0805">Transcription regulation</keyword>
<keyword evidence="2" id="KW-0902">Two-component regulatory system</keyword>
<dbReference type="GO" id="GO:0005829">
    <property type="term" value="C:cytosol"/>
    <property type="evidence" value="ECO:0007669"/>
    <property type="project" value="TreeGrafter"/>
</dbReference>
<evidence type="ECO:0000256" key="4">
    <source>
        <dbReference type="ARBA" id="ARBA00023125"/>
    </source>
</evidence>
<dbReference type="GO" id="GO:0000156">
    <property type="term" value="F:phosphorelay response regulator activity"/>
    <property type="evidence" value="ECO:0007669"/>
    <property type="project" value="TreeGrafter"/>
</dbReference>
<keyword evidence="4 7" id="KW-0238">DNA-binding</keyword>
<dbReference type="GO" id="GO:0032993">
    <property type="term" value="C:protein-DNA complex"/>
    <property type="evidence" value="ECO:0007669"/>
    <property type="project" value="TreeGrafter"/>
</dbReference>
<dbReference type="InterPro" id="IPR036388">
    <property type="entry name" value="WH-like_DNA-bd_sf"/>
</dbReference>
<dbReference type="Pfam" id="PF00486">
    <property type="entry name" value="Trans_reg_C"/>
    <property type="match status" value="1"/>
</dbReference>
<dbReference type="Gene3D" id="6.10.250.690">
    <property type="match status" value="1"/>
</dbReference>
<gene>
    <name evidence="10" type="primary">cusR</name>
    <name evidence="10" type="ORF">NIT7321_01962</name>
</gene>
<feature type="domain" description="OmpR/PhoB-type" evidence="9">
    <location>
        <begin position="127"/>
        <end position="225"/>
    </location>
</feature>
<dbReference type="SMART" id="SM00862">
    <property type="entry name" value="Trans_reg_C"/>
    <property type="match status" value="1"/>
</dbReference>
<reference evidence="11" key="1">
    <citation type="submission" date="2015-05" db="EMBL/GenBank/DDBJ databases">
        <authorList>
            <person name="Rodrigo-Torres Lidia"/>
            <person name="Arahal R.David."/>
        </authorList>
    </citation>
    <scope>NUCLEOTIDE SEQUENCE [LARGE SCALE GENOMIC DNA]</scope>
    <source>
        <strain evidence="11">CECT 7321</strain>
    </source>
</reference>
<dbReference type="FunFam" id="1.10.10.10:FF:000005">
    <property type="entry name" value="Two-component system response regulator"/>
    <property type="match status" value="1"/>
</dbReference>
<keyword evidence="5" id="KW-0804">Transcription</keyword>
<feature type="domain" description="Response regulatory" evidence="8">
    <location>
        <begin position="2"/>
        <end position="116"/>
    </location>
</feature>
<dbReference type="GO" id="GO:0006355">
    <property type="term" value="P:regulation of DNA-templated transcription"/>
    <property type="evidence" value="ECO:0007669"/>
    <property type="project" value="InterPro"/>
</dbReference>
<dbReference type="InterPro" id="IPR011006">
    <property type="entry name" value="CheY-like_superfamily"/>
</dbReference>
<dbReference type="InterPro" id="IPR039420">
    <property type="entry name" value="WalR-like"/>
</dbReference>
<dbReference type="GO" id="GO:0000976">
    <property type="term" value="F:transcription cis-regulatory region binding"/>
    <property type="evidence" value="ECO:0007669"/>
    <property type="project" value="TreeGrafter"/>
</dbReference>
<dbReference type="Pfam" id="PF00072">
    <property type="entry name" value="Response_reg"/>
    <property type="match status" value="1"/>
</dbReference>
<dbReference type="InterPro" id="IPR001867">
    <property type="entry name" value="OmpR/PhoB-type_DNA-bd"/>
</dbReference>
<dbReference type="RefSeq" id="WP_050673347.1">
    <property type="nucleotide sequence ID" value="NZ_CAKZKN010000052.1"/>
</dbReference>
<dbReference type="AlphaFoldDB" id="A0A0H5D308"/>
<accession>A0A0H5D308</accession>
<protein>
    <submittedName>
        <fullName evidence="10">Transcriptional regulatory protein CusR</fullName>
    </submittedName>
</protein>
<feature type="DNA-binding region" description="OmpR/PhoB-type" evidence="7">
    <location>
        <begin position="127"/>
        <end position="225"/>
    </location>
</feature>
<dbReference type="PANTHER" id="PTHR48111:SF76">
    <property type="entry name" value="TWO-COMPONENT RESPONSE REGULATOR"/>
    <property type="match status" value="1"/>
</dbReference>
<evidence type="ECO:0000313" key="11">
    <source>
        <dbReference type="Proteomes" id="UP000043764"/>
    </source>
</evidence>
<dbReference type="PANTHER" id="PTHR48111">
    <property type="entry name" value="REGULATOR OF RPOS"/>
    <property type="match status" value="1"/>
</dbReference>
<dbReference type="InterPro" id="IPR001789">
    <property type="entry name" value="Sig_transdc_resp-reg_receiver"/>
</dbReference>
<evidence type="ECO:0000256" key="3">
    <source>
        <dbReference type="ARBA" id="ARBA00023015"/>
    </source>
</evidence>
<name>A0A0H5D308_9RHOB</name>
<organism evidence="10 11">
    <name type="scientific">Phaeobacter italicus</name>
    <dbReference type="NCBI Taxonomy" id="481446"/>
    <lineage>
        <taxon>Bacteria</taxon>
        <taxon>Pseudomonadati</taxon>
        <taxon>Pseudomonadota</taxon>
        <taxon>Alphaproteobacteria</taxon>
        <taxon>Rhodobacterales</taxon>
        <taxon>Roseobacteraceae</taxon>
        <taxon>Phaeobacter</taxon>
    </lineage>
</organism>
<dbReference type="SUPFAM" id="SSF46894">
    <property type="entry name" value="C-terminal effector domain of the bipartite response regulators"/>
    <property type="match status" value="1"/>
</dbReference>
<keyword evidence="11" id="KW-1185">Reference proteome</keyword>
<sequence length="225" mass="24999">MRILLLEDDADIGAWTSKGLGAAGHVVDWIENGREALIAASTRDYDVLVFDRMVPDLDGLSALRTLRGARINTPMILLTALGAVEDRVEGLEAGADDYLSKPFAMSELLARITALSRRGRGEGDAPATKISHRGLELDLLSQTCTCHGTAVPLNPKEFRLLEVLMRSKGRIQTRAMLLERVWDINFEPSTSVVETHMSRLRNKIEKPFDAEYIRTIRGSGYMFID</sequence>
<evidence type="ECO:0000259" key="8">
    <source>
        <dbReference type="PROSITE" id="PS50110"/>
    </source>
</evidence>
<dbReference type="EMBL" id="CVRL01000025">
    <property type="protein sequence ID" value="CRL11113.1"/>
    <property type="molecule type" value="Genomic_DNA"/>
</dbReference>
<evidence type="ECO:0000256" key="2">
    <source>
        <dbReference type="ARBA" id="ARBA00023012"/>
    </source>
</evidence>
<evidence type="ECO:0000313" key="10">
    <source>
        <dbReference type="EMBL" id="CRL11113.1"/>
    </source>
</evidence>
<dbReference type="SMART" id="SM00448">
    <property type="entry name" value="REC"/>
    <property type="match status" value="1"/>
</dbReference>
<evidence type="ECO:0000256" key="5">
    <source>
        <dbReference type="ARBA" id="ARBA00023163"/>
    </source>
</evidence>
<dbReference type="STRING" id="481446.NIT7645_01061"/>
<feature type="modified residue" description="4-aspartylphosphate" evidence="6">
    <location>
        <position position="51"/>
    </location>
</feature>
<evidence type="ECO:0000256" key="1">
    <source>
        <dbReference type="ARBA" id="ARBA00022553"/>
    </source>
</evidence>
<dbReference type="SUPFAM" id="SSF52172">
    <property type="entry name" value="CheY-like"/>
    <property type="match status" value="1"/>
</dbReference>
<proteinExistence type="predicted"/>
<evidence type="ECO:0000259" key="9">
    <source>
        <dbReference type="PROSITE" id="PS51755"/>
    </source>
</evidence>
<evidence type="ECO:0000256" key="7">
    <source>
        <dbReference type="PROSITE-ProRule" id="PRU01091"/>
    </source>
</evidence>
<dbReference type="InterPro" id="IPR016032">
    <property type="entry name" value="Sig_transdc_resp-reg_C-effctor"/>
</dbReference>
<dbReference type="PROSITE" id="PS51755">
    <property type="entry name" value="OMPR_PHOB"/>
    <property type="match status" value="1"/>
</dbReference>
<dbReference type="Gene3D" id="1.10.10.10">
    <property type="entry name" value="Winged helix-like DNA-binding domain superfamily/Winged helix DNA-binding domain"/>
    <property type="match status" value="1"/>
</dbReference>
<evidence type="ECO:0000256" key="6">
    <source>
        <dbReference type="PROSITE-ProRule" id="PRU00169"/>
    </source>
</evidence>
<dbReference type="PROSITE" id="PS50110">
    <property type="entry name" value="RESPONSE_REGULATORY"/>
    <property type="match status" value="1"/>
</dbReference>
<dbReference type="CDD" id="cd00383">
    <property type="entry name" value="trans_reg_C"/>
    <property type="match status" value="1"/>
</dbReference>
<dbReference type="Proteomes" id="UP000043764">
    <property type="component" value="Unassembled WGS sequence"/>
</dbReference>
<keyword evidence="1 6" id="KW-0597">Phosphoprotein</keyword>